<dbReference type="Proteomes" id="UP000277580">
    <property type="component" value="Unassembled WGS sequence"/>
</dbReference>
<dbReference type="Gene3D" id="2.120.10.30">
    <property type="entry name" value="TolB, C-terminal domain"/>
    <property type="match status" value="1"/>
</dbReference>
<accession>A0A3N4KUY7</accession>
<dbReference type="InParanoid" id="A0A3N4KUY7"/>
<keyword evidence="2" id="KW-0732">Signal</keyword>
<feature type="compositionally biased region" description="Polar residues" evidence="1">
    <location>
        <begin position="29"/>
        <end position="39"/>
    </location>
</feature>
<dbReference type="InterPro" id="IPR011042">
    <property type="entry name" value="6-blade_b-propeller_TolB-like"/>
</dbReference>
<protein>
    <submittedName>
        <fullName evidence="3">NHL repeat-containing protein</fullName>
    </submittedName>
</protein>
<dbReference type="AlphaFoldDB" id="A0A3N4KUY7"/>
<organism evidence="3 4">
    <name type="scientific">Morchella conica CCBAS932</name>
    <dbReference type="NCBI Taxonomy" id="1392247"/>
    <lineage>
        <taxon>Eukaryota</taxon>
        <taxon>Fungi</taxon>
        <taxon>Dikarya</taxon>
        <taxon>Ascomycota</taxon>
        <taxon>Pezizomycotina</taxon>
        <taxon>Pezizomycetes</taxon>
        <taxon>Pezizales</taxon>
        <taxon>Morchellaceae</taxon>
        <taxon>Morchella</taxon>
    </lineage>
</organism>
<proteinExistence type="predicted"/>
<evidence type="ECO:0000256" key="1">
    <source>
        <dbReference type="SAM" id="MobiDB-lite"/>
    </source>
</evidence>
<reference evidence="3 4" key="1">
    <citation type="journal article" date="2018" name="Nat. Ecol. Evol.">
        <title>Pezizomycetes genomes reveal the molecular basis of ectomycorrhizal truffle lifestyle.</title>
        <authorList>
            <person name="Murat C."/>
            <person name="Payen T."/>
            <person name="Noel B."/>
            <person name="Kuo A."/>
            <person name="Morin E."/>
            <person name="Chen J."/>
            <person name="Kohler A."/>
            <person name="Krizsan K."/>
            <person name="Balestrini R."/>
            <person name="Da Silva C."/>
            <person name="Montanini B."/>
            <person name="Hainaut M."/>
            <person name="Levati E."/>
            <person name="Barry K.W."/>
            <person name="Belfiori B."/>
            <person name="Cichocki N."/>
            <person name="Clum A."/>
            <person name="Dockter R.B."/>
            <person name="Fauchery L."/>
            <person name="Guy J."/>
            <person name="Iotti M."/>
            <person name="Le Tacon F."/>
            <person name="Lindquist E.A."/>
            <person name="Lipzen A."/>
            <person name="Malagnac F."/>
            <person name="Mello A."/>
            <person name="Molinier V."/>
            <person name="Miyauchi S."/>
            <person name="Poulain J."/>
            <person name="Riccioni C."/>
            <person name="Rubini A."/>
            <person name="Sitrit Y."/>
            <person name="Splivallo R."/>
            <person name="Traeger S."/>
            <person name="Wang M."/>
            <person name="Zifcakova L."/>
            <person name="Wipf D."/>
            <person name="Zambonelli A."/>
            <person name="Paolocci F."/>
            <person name="Nowrousian M."/>
            <person name="Ottonello S."/>
            <person name="Baldrian P."/>
            <person name="Spatafora J.W."/>
            <person name="Henrissat B."/>
            <person name="Nagy L.G."/>
            <person name="Aury J.M."/>
            <person name="Wincker P."/>
            <person name="Grigoriev I.V."/>
            <person name="Bonfante P."/>
            <person name="Martin F.M."/>
        </authorList>
    </citation>
    <scope>NUCLEOTIDE SEQUENCE [LARGE SCALE GENOMIC DNA]</scope>
    <source>
        <strain evidence="3 4">CCBAS932</strain>
    </source>
</reference>
<evidence type="ECO:0000256" key="2">
    <source>
        <dbReference type="SAM" id="SignalP"/>
    </source>
</evidence>
<evidence type="ECO:0000313" key="3">
    <source>
        <dbReference type="EMBL" id="RPB13229.1"/>
    </source>
</evidence>
<feature type="signal peptide" evidence="2">
    <location>
        <begin position="1"/>
        <end position="20"/>
    </location>
</feature>
<keyword evidence="4" id="KW-1185">Reference proteome</keyword>
<dbReference type="SUPFAM" id="SSF63829">
    <property type="entry name" value="Calcium-dependent phosphotriesterase"/>
    <property type="match status" value="1"/>
</dbReference>
<sequence>MFSTNLISFLLALSPIATLAAPHPPPEITSYTLPGNNTRPEGVGRQPNSPYFYSGSVTTGSLYRGDIYTPEIEVFIPNTPSTCLAGIKIDDQDRLYAAGCASGSVFVYDVNTRDLLYTFTVTYSGGFLNDLTIADDGTVYISDSYRPYLLYITPDQLAAEETEQELKVYTRLDSVIPYTNAGDGVHIGNGLVVTKDQEFVILGSWEGRAIYRISLDDSKEISPIDLGGKTVGKVDGLLLRGKTLYSVNSDWDIGLFIDVIEIVYPYLEATPVGTLTSDLLYGPATAAFDGDDLLVTNFQGNLPNPHLPFDIVRVPLCQKA</sequence>
<feature type="region of interest" description="Disordered" evidence="1">
    <location>
        <begin position="28"/>
        <end position="49"/>
    </location>
</feature>
<gene>
    <name evidence="3" type="ORF">P167DRAFT_605162</name>
</gene>
<dbReference type="EMBL" id="ML119124">
    <property type="protein sequence ID" value="RPB13229.1"/>
    <property type="molecule type" value="Genomic_DNA"/>
</dbReference>
<dbReference type="OrthoDB" id="5307922at2759"/>
<feature type="chain" id="PRO_5018053388" evidence="2">
    <location>
        <begin position="21"/>
        <end position="320"/>
    </location>
</feature>
<evidence type="ECO:0000313" key="4">
    <source>
        <dbReference type="Proteomes" id="UP000277580"/>
    </source>
</evidence>
<name>A0A3N4KUY7_9PEZI</name>